<dbReference type="PANTHER" id="PTHR10910:SF62">
    <property type="entry name" value="AT07585P-RELATED"/>
    <property type="match status" value="1"/>
</dbReference>
<keyword evidence="1" id="KW-0694">RNA-binding</keyword>
<proteinExistence type="predicted"/>
<dbReference type="GO" id="GO:0003726">
    <property type="term" value="F:double-stranded RNA adenosine deaminase activity"/>
    <property type="evidence" value="ECO:0007669"/>
    <property type="project" value="TreeGrafter"/>
</dbReference>
<dbReference type="AlphaFoldDB" id="A0A6J8DTD3"/>
<evidence type="ECO:0000313" key="4">
    <source>
        <dbReference type="EMBL" id="CAC5410962.1"/>
    </source>
</evidence>
<dbReference type="PROSITE" id="PS50137">
    <property type="entry name" value="DS_RBD"/>
    <property type="match status" value="2"/>
</dbReference>
<dbReference type="GO" id="GO:0006382">
    <property type="term" value="P:adenosine to inosine editing"/>
    <property type="evidence" value="ECO:0007669"/>
    <property type="project" value="TreeGrafter"/>
</dbReference>
<dbReference type="GO" id="GO:0006396">
    <property type="term" value="P:RNA processing"/>
    <property type="evidence" value="ECO:0007669"/>
    <property type="project" value="TreeGrafter"/>
</dbReference>
<name>A0A6J8DTD3_MYTCO</name>
<protein>
    <submittedName>
        <fullName evidence="4">ADARB</fullName>
        <ecNumber evidence="4">3.5.-.-</ecNumber>
    </submittedName>
</protein>
<dbReference type="GO" id="GO:0003725">
    <property type="term" value="F:double-stranded RNA binding"/>
    <property type="evidence" value="ECO:0007669"/>
    <property type="project" value="TreeGrafter"/>
</dbReference>
<dbReference type="SUPFAM" id="SSF54768">
    <property type="entry name" value="dsRNA-binding domain-like"/>
    <property type="match status" value="2"/>
</dbReference>
<sequence>MDGEGDVKMESTPNASNGNSEAKQSVKTSVMVMPTGPAPMISNKHPVMHLNELTQESKFELVSEDKETGPSNKKRRVYTMLLMCKNEKFQGIGQSKKIAKEEAAKYALLKLFNILYIPDASMSSFVPEGMVLGKRPGEETTEAAEPGSKKKKKNKEAEGPKNPVMRLHELRSGLEYAVESQTGPVHAPVFVMSVVVDGLKYEGCGSSKKKAKVDVATKALNAIEPPVGEQSVKCEPSTTT</sequence>
<feature type="domain" description="DRBM" evidence="3">
    <location>
        <begin position="45"/>
        <end position="113"/>
    </location>
</feature>
<dbReference type="Proteomes" id="UP000507470">
    <property type="component" value="Unassembled WGS sequence"/>
</dbReference>
<feature type="compositionally biased region" description="Polar residues" evidence="2">
    <location>
        <begin position="11"/>
        <end position="26"/>
    </location>
</feature>
<feature type="region of interest" description="Disordered" evidence="2">
    <location>
        <begin position="136"/>
        <end position="162"/>
    </location>
</feature>
<dbReference type="SMART" id="SM00358">
    <property type="entry name" value="DSRM"/>
    <property type="match status" value="2"/>
</dbReference>
<dbReference type="Pfam" id="PF00035">
    <property type="entry name" value="dsrm"/>
    <property type="match status" value="2"/>
</dbReference>
<dbReference type="EMBL" id="CACVKT020007820">
    <property type="protein sequence ID" value="CAC5410962.1"/>
    <property type="molecule type" value="Genomic_DNA"/>
</dbReference>
<dbReference type="GO" id="GO:0005737">
    <property type="term" value="C:cytoplasm"/>
    <property type="evidence" value="ECO:0007669"/>
    <property type="project" value="TreeGrafter"/>
</dbReference>
<evidence type="ECO:0000313" key="5">
    <source>
        <dbReference type="Proteomes" id="UP000507470"/>
    </source>
</evidence>
<evidence type="ECO:0000259" key="3">
    <source>
        <dbReference type="PROSITE" id="PS50137"/>
    </source>
</evidence>
<dbReference type="GO" id="GO:0008251">
    <property type="term" value="F:tRNA-specific adenosine deaminase activity"/>
    <property type="evidence" value="ECO:0007669"/>
    <property type="project" value="TreeGrafter"/>
</dbReference>
<organism evidence="4 5">
    <name type="scientific">Mytilus coruscus</name>
    <name type="common">Sea mussel</name>
    <dbReference type="NCBI Taxonomy" id="42192"/>
    <lineage>
        <taxon>Eukaryota</taxon>
        <taxon>Metazoa</taxon>
        <taxon>Spiralia</taxon>
        <taxon>Lophotrochozoa</taxon>
        <taxon>Mollusca</taxon>
        <taxon>Bivalvia</taxon>
        <taxon>Autobranchia</taxon>
        <taxon>Pteriomorphia</taxon>
        <taxon>Mytilida</taxon>
        <taxon>Mytiloidea</taxon>
        <taxon>Mytilidae</taxon>
        <taxon>Mytilinae</taxon>
        <taxon>Mytilus</taxon>
    </lineage>
</organism>
<dbReference type="InterPro" id="IPR014720">
    <property type="entry name" value="dsRBD_dom"/>
</dbReference>
<dbReference type="PANTHER" id="PTHR10910">
    <property type="entry name" value="EUKARYOTE SPECIFIC DSRNA BINDING PROTEIN"/>
    <property type="match status" value="1"/>
</dbReference>
<accession>A0A6J8DTD3</accession>
<dbReference type="OrthoDB" id="6113736at2759"/>
<dbReference type="GO" id="GO:0005730">
    <property type="term" value="C:nucleolus"/>
    <property type="evidence" value="ECO:0007669"/>
    <property type="project" value="TreeGrafter"/>
</dbReference>
<dbReference type="Gene3D" id="3.30.160.20">
    <property type="match status" value="2"/>
</dbReference>
<evidence type="ECO:0000256" key="2">
    <source>
        <dbReference type="SAM" id="MobiDB-lite"/>
    </source>
</evidence>
<keyword evidence="4" id="KW-0378">Hydrolase</keyword>
<evidence type="ECO:0000256" key="1">
    <source>
        <dbReference type="PROSITE-ProRule" id="PRU00266"/>
    </source>
</evidence>
<dbReference type="EC" id="3.5.-.-" evidence="4"/>
<feature type="region of interest" description="Disordered" evidence="2">
    <location>
        <begin position="1"/>
        <end position="26"/>
    </location>
</feature>
<reference evidence="4 5" key="1">
    <citation type="submission" date="2020-06" db="EMBL/GenBank/DDBJ databases">
        <authorList>
            <person name="Li R."/>
            <person name="Bekaert M."/>
        </authorList>
    </citation>
    <scope>NUCLEOTIDE SEQUENCE [LARGE SCALE GENOMIC DNA]</scope>
    <source>
        <strain evidence="5">wild</strain>
    </source>
</reference>
<keyword evidence="5" id="KW-1185">Reference proteome</keyword>
<feature type="domain" description="DRBM" evidence="3">
    <location>
        <begin position="159"/>
        <end position="225"/>
    </location>
</feature>
<gene>
    <name evidence="4" type="ORF">MCOR_44100</name>
</gene>